<protein>
    <recommendedName>
        <fullName evidence="1">diguanylate cyclase</fullName>
        <ecNumber evidence="1">2.7.7.65</ecNumber>
    </recommendedName>
</protein>
<comment type="caution">
    <text evidence="4">The sequence shown here is derived from an EMBL/GenBank/DDBJ whole genome shotgun (WGS) entry which is preliminary data.</text>
</comment>
<gene>
    <name evidence="4" type="ORF">GEV37_14595</name>
</gene>
<dbReference type="CDD" id="cd01949">
    <property type="entry name" value="GGDEF"/>
    <property type="match status" value="1"/>
</dbReference>
<feature type="domain" description="GGDEF" evidence="3">
    <location>
        <begin position="171"/>
        <end position="300"/>
    </location>
</feature>
<evidence type="ECO:0000256" key="1">
    <source>
        <dbReference type="ARBA" id="ARBA00012528"/>
    </source>
</evidence>
<name>A0ABS8DWX4_9GAMM</name>
<dbReference type="PANTHER" id="PTHR45138:SF9">
    <property type="entry name" value="DIGUANYLATE CYCLASE DGCM-RELATED"/>
    <property type="match status" value="1"/>
</dbReference>
<dbReference type="Gene3D" id="3.30.450.20">
    <property type="entry name" value="PAS domain"/>
    <property type="match status" value="1"/>
</dbReference>
<dbReference type="Pfam" id="PF00990">
    <property type="entry name" value="GGDEF"/>
    <property type="match status" value="1"/>
</dbReference>
<dbReference type="InterPro" id="IPR000160">
    <property type="entry name" value="GGDEF_dom"/>
</dbReference>
<dbReference type="NCBIfam" id="TIGR00254">
    <property type="entry name" value="GGDEF"/>
    <property type="match status" value="1"/>
</dbReference>
<dbReference type="InterPro" id="IPR050469">
    <property type="entry name" value="Diguanylate_Cyclase"/>
</dbReference>
<dbReference type="InterPro" id="IPR043128">
    <property type="entry name" value="Rev_trsase/Diguanyl_cyclase"/>
</dbReference>
<comment type="catalytic activity">
    <reaction evidence="2">
        <text>2 GTP = 3',3'-c-di-GMP + 2 diphosphate</text>
        <dbReference type="Rhea" id="RHEA:24898"/>
        <dbReference type="ChEBI" id="CHEBI:33019"/>
        <dbReference type="ChEBI" id="CHEBI:37565"/>
        <dbReference type="ChEBI" id="CHEBI:58805"/>
        <dbReference type="EC" id="2.7.7.65"/>
    </reaction>
</comment>
<dbReference type="RefSeq" id="WP_227391013.1">
    <property type="nucleotide sequence ID" value="NZ_JBHSCJ010000008.1"/>
</dbReference>
<dbReference type="PROSITE" id="PS50887">
    <property type="entry name" value="GGDEF"/>
    <property type="match status" value="1"/>
</dbReference>
<reference evidence="4 5" key="1">
    <citation type="journal article" date="2021" name="Sci. Rep.">
        <title>Genome analysis of a halophilic bacterium Halomonas malpeensis YU-PRIM-29(T) reveals its exopolysaccharide and pigment producing capabilities.</title>
        <authorList>
            <person name="Athmika"/>
            <person name="Ghate S.D."/>
            <person name="Arun A.B."/>
            <person name="Rao S.S."/>
            <person name="Kumar S.T.A."/>
            <person name="Kandiyil M.K."/>
            <person name="Saptami K."/>
            <person name="Rekha P.D."/>
        </authorList>
    </citation>
    <scope>NUCLEOTIDE SEQUENCE [LARGE SCALE GENOMIC DNA]</scope>
    <source>
        <strain evidence="5">prim 29</strain>
    </source>
</reference>
<dbReference type="PANTHER" id="PTHR45138">
    <property type="entry name" value="REGULATORY COMPONENTS OF SENSORY TRANSDUCTION SYSTEM"/>
    <property type="match status" value="1"/>
</dbReference>
<dbReference type="Gene3D" id="3.30.70.270">
    <property type="match status" value="1"/>
</dbReference>
<dbReference type="InterPro" id="IPR035965">
    <property type="entry name" value="PAS-like_dom_sf"/>
</dbReference>
<dbReference type="Proteomes" id="UP001319882">
    <property type="component" value="Unassembled WGS sequence"/>
</dbReference>
<dbReference type="EMBL" id="WHVL01000006">
    <property type="protein sequence ID" value="MCB8890345.1"/>
    <property type="molecule type" value="Genomic_DNA"/>
</dbReference>
<dbReference type="SUPFAM" id="SSF55785">
    <property type="entry name" value="PYP-like sensor domain (PAS domain)"/>
    <property type="match status" value="1"/>
</dbReference>
<evidence type="ECO:0000313" key="4">
    <source>
        <dbReference type="EMBL" id="MCB8890345.1"/>
    </source>
</evidence>
<accession>A0ABS8DWX4</accession>
<dbReference type="SMART" id="SM00267">
    <property type="entry name" value="GGDEF"/>
    <property type="match status" value="1"/>
</dbReference>
<dbReference type="SUPFAM" id="SSF55073">
    <property type="entry name" value="Nucleotide cyclase"/>
    <property type="match status" value="1"/>
</dbReference>
<keyword evidence="5" id="KW-1185">Reference proteome</keyword>
<dbReference type="InterPro" id="IPR029787">
    <property type="entry name" value="Nucleotide_cyclase"/>
</dbReference>
<organism evidence="4 5">
    <name type="scientific">Vreelandella malpeensis</name>
    <dbReference type="NCBI Taxonomy" id="1172368"/>
    <lineage>
        <taxon>Bacteria</taxon>
        <taxon>Pseudomonadati</taxon>
        <taxon>Pseudomonadota</taxon>
        <taxon>Gammaproteobacteria</taxon>
        <taxon>Oceanospirillales</taxon>
        <taxon>Halomonadaceae</taxon>
        <taxon>Vreelandella</taxon>
    </lineage>
</organism>
<sequence length="300" mass="33871">MLVHDTPSTALLSAERLLAHLPGVIFQLHRDRNGRLQFRYLEGGGSILERLDRVRLGEDAAPVIQTLAGEHWPAIETAIERSARWLVPLSTRFRIVHPQHRLCWVGVSALPERNVDGVTWNGLMMDVTGQVAHEQRLEKRCHTDLLTGLANRRRLMMELKRRAQQSREEATPLSVMMIDVDFFKRFNDRHGHARGDEILRSLAQQTQQLLRASDLMARLGGEEFVVVAPRTPLSHCRCIADRVRDAIARLDLGTGVGEVTVSIGVAEYRPDEALTTLLKRADQALYRAKDTGRDCVYPIA</sequence>
<proteinExistence type="predicted"/>
<evidence type="ECO:0000259" key="3">
    <source>
        <dbReference type="PROSITE" id="PS50887"/>
    </source>
</evidence>
<evidence type="ECO:0000256" key="2">
    <source>
        <dbReference type="ARBA" id="ARBA00034247"/>
    </source>
</evidence>
<dbReference type="EC" id="2.7.7.65" evidence="1"/>
<evidence type="ECO:0000313" key="5">
    <source>
        <dbReference type="Proteomes" id="UP001319882"/>
    </source>
</evidence>